<dbReference type="SUPFAM" id="SSF56954">
    <property type="entry name" value="Outer membrane efflux proteins (OEP)"/>
    <property type="match status" value="1"/>
</dbReference>
<dbReference type="InterPro" id="IPR010131">
    <property type="entry name" value="MdtP/NodT-like"/>
</dbReference>
<comment type="similarity">
    <text evidence="1">Belongs to the outer membrane factor (OMF) (TC 1.B.17) family.</text>
</comment>
<feature type="signal peptide" evidence="2">
    <location>
        <begin position="1"/>
        <end position="28"/>
    </location>
</feature>
<dbReference type="EMBL" id="JBHPKH010000010">
    <property type="protein sequence ID" value="MFC1572287.1"/>
    <property type="molecule type" value="Genomic_DNA"/>
</dbReference>
<organism evidence="3 4">
    <name type="scientific">Eiseniibacteriota bacterium</name>
    <dbReference type="NCBI Taxonomy" id="2212470"/>
    <lineage>
        <taxon>Bacteria</taxon>
        <taxon>Candidatus Eiseniibacteriota</taxon>
    </lineage>
</organism>
<dbReference type="Proteomes" id="UP001593833">
    <property type="component" value="Unassembled WGS sequence"/>
</dbReference>
<dbReference type="InterPro" id="IPR003423">
    <property type="entry name" value="OMP_efflux"/>
</dbReference>
<proteinExistence type="inferred from homology"/>
<dbReference type="PANTHER" id="PTHR30203:SF24">
    <property type="entry name" value="BLR4935 PROTEIN"/>
    <property type="match status" value="1"/>
</dbReference>
<gene>
    <name evidence="3" type="ORF">ACFL6M_01690</name>
</gene>
<evidence type="ECO:0000313" key="4">
    <source>
        <dbReference type="Proteomes" id="UP001593833"/>
    </source>
</evidence>
<keyword evidence="4" id="KW-1185">Reference proteome</keyword>
<evidence type="ECO:0000313" key="3">
    <source>
        <dbReference type="EMBL" id="MFC1572287.1"/>
    </source>
</evidence>
<comment type="caution">
    <text evidence="3">The sequence shown here is derived from an EMBL/GenBank/DDBJ whole genome shotgun (WGS) entry which is preliminary data.</text>
</comment>
<protein>
    <submittedName>
        <fullName evidence="3">TolC family protein</fullName>
    </submittedName>
</protein>
<name>A0ABV6YIZ0_UNCEI</name>
<keyword evidence="2" id="KW-0732">Signal</keyword>
<evidence type="ECO:0000256" key="1">
    <source>
        <dbReference type="ARBA" id="ARBA00007613"/>
    </source>
</evidence>
<dbReference type="Gene3D" id="1.20.1600.10">
    <property type="entry name" value="Outer membrane efflux proteins (OEP)"/>
    <property type="match status" value="1"/>
</dbReference>
<sequence length="465" mass="50357">MSERKFSKEVCAFLAVAMLMYAATTAHAAQQSGEEEQPALGRGFTAYTATDPDKWDPAQLQEQDAPVGVLTLENALTHALARSARLASFSWSTRAAEAHASQSGLLPNPEFGVEVEGFGGAGESREFETAEMTFAISQLVELGGKRGKRKKLASLEAELAARDYELHRLDLISEVTLAFGTVLAAQERVALAGEQQKLQETTLSMVSERVAAGKDVPADQTQAEIDLASVRIQSERAKRVLAAARQELVALWGGKTTSFDRVSDEGFTMLSPPSEEQVLEIVSASPDLTRGILDTERHRAAVSIEGRQRVPDLELSGGVRHAKETGDESFVAGLSFALPLFDRNQGALRASKCDLAGVQAEQLANEAEVRAAVLSATNSLSSAFLAVHELEETILPGAERTVDAVVQGYRTGKLSYLRVIQIQQTLYTARSEYVDAREEYYSARATLERLLGVGLESLVATEDRR</sequence>
<reference evidence="3 4" key="1">
    <citation type="submission" date="2024-09" db="EMBL/GenBank/DDBJ databases">
        <authorList>
            <person name="D'Angelo T."/>
        </authorList>
    </citation>
    <scope>NUCLEOTIDE SEQUENCE [LARGE SCALE GENOMIC DNA]</scope>
    <source>
        <strain evidence="3">SAG AM-320-E07</strain>
    </source>
</reference>
<evidence type="ECO:0000256" key="2">
    <source>
        <dbReference type="SAM" id="SignalP"/>
    </source>
</evidence>
<dbReference type="PANTHER" id="PTHR30203">
    <property type="entry name" value="OUTER MEMBRANE CATION EFFLUX PROTEIN"/>
    <property type="match status" value="1"/>
</dbReference>
<dbReference type="Pfam" id="PF02321">
    <property type="entry name" value="OEP"/>
    <property type="match status" value="2"/>
</dbReference>
<accession>A0ABV6YIZ0</accession>
<feature type="chain" id="PRO_5047538564" evidence="2">
    <location>
        <begin position="29"/>
        <end position="465"/>
    </location>
</feature>